<feature type="signal peptide" evidence="13">
    <location>
        <begin position="1"/>
        <end position="17"/>
    </location>
</feature>
<keyword evidence="8" id="KW-0206">Cytoskeleton</keyword>
<evidence type="ECO:0000256" key="7">
    <source>
        <dbReference type="ARBA" id="ARBA00023175"/>
    </source>
</evidence>
<evidence type="ECO:0000313" key="15">
    <source>
        <dbReference type="EMBL" id="KNC51999.1"/>
    </source>
</evidence>
<feature type="coiled-coil region" evidence="11">
    <location>
        <begin position="405"/>
        <end position="601"/>
    </location>
</feature>
<feature type="binding site" evidence="9">
    <location>
        <begin position="146"/>
        <end position="153"/>
    </location>
    <ligand>
        <name>ATP</name>
        <dbReference type="ChEBI" id="CHEBI:30616"/>
    </ligand>
</feature>
<gene>
    <name evidence="15" type="ORF">AMSG_08251</name>
</gene>
<keyword evidence="13" id="KW-0732">Signal</keyword>
<dbReference type="GO" id="GO:0008017">
    <property type="term" value="F:microtubule binding"/>
    <property type="evidence" value="ECO:0007669"/>
    <property type="project" value="InterPro"/>
</dbReference>
<evidence type="ECO:0000256" key="13">
    <source>
        <dbReference type="SAM" id="SignalP"/>
    </source>
</evidence>
<accession>A0A0L0DI06</accession>
<dbReference type="Proteomes" id="UP000054408">
    <property type="component" value="Unassembled WGS sequence"/>
</dbReference>
<evidence type="ECO:0000259" key="14">
    <source>
        <dbReference type="PROSITE" id="PS50067"/>
    </source>
</evidence>
<evidence type="ECO:0000256" key="6">
    <source>
        <dbReference type="ARBA" id="ARBA00023054"/>
    </source>
</evidence>
<evidence type="ECO:0000313" key="16">
    <source>
        <dbReference type="Proteomes" id="UP000054408"/>
    </source>
</evidence>
<dbReference type="GeneID" id="25566981"/>
<evidence type="ECO:0000256" key="10">
    <source>
        <dbReference type="RuleBase" id="RU000394"/>
    </source>
</evidence>
<feature type="region of interest" description="Disordered" evidence="12">
    <location>
        <begin position="23"/>
        <end position="56"/>
    </location>
</feature>
<comment type="similarity">
    <text evidence="9 10">Belongs to the TRAFAC class myosin-kinesin ATPase superfamily. Kinesin family.</text>
</comment>
<sequence length="742" mass="82437">MQASLMLLQLQLYACLSLGPVARHQSKDKGRGKGKGKDKGKESRGSKKVTVKLRPPSDERVRVVVRCRPLGEKEVTDGRNVVVEVDSTARTVAVYKPDGARDPHKVFTFDATYGPDATQLGIYEESARPIIEAALGGYNGTIFAYGQTGTGKTFTMEGVFGDKALRGIIPNAFHHIFQHIGDSVDQQYLVRASYLEIYNEDIRDLLSKNYTRKLALKEHPDSGVYVKDLSAFVVKSFTEIERVMAAGKKHRVTGATNMNAQSSRSHSVFTITIECSELGPDGDTHVRVGKLNLVDLAGSERQSKTGAAGDRLKEGININVSLSCLGNVIAALADGKTRHIPYRDSKLTRLLQDSLGGNSKTVMMANVGPADYNFEETMSTLRWANRAKNIKNKPKINEDPKDAMLRQFQEEIEALKAQLSQHGVVPDGGDSAAAASGGIDVSQARIQEMQAQLEAEKARLAADRDMVDSEKAKIAAELEARAVLLEDERKEQEALAARLAAMQDKVLSGGTEGLIDLKEKQERELEEQRLRLERQAREEERLKKELEAQAEEAELSKKKFSSLEEEAAIKTRKLKKLWSKLQNAKGELSSLEEEHAIDRLELMEEIRTQNDELKLFRCIINNFVPPTEAHKVQQRALWDDDADDYVLKPVDVTFDRELKRPAARPGEKRPLPDYALRALQQGATNPRFRVENILQMELAMPKRTTVDYVGSSVPDTIQDALDQALAGEDELELRATEALPSL</sequence>
<dbReference type="SMART" id="SM00129">
    <property type="entry name" value="KISc"/>
    <property type="match status" value="1"/>
</dbReference>
<keyword evidence="3 10" id="KW-0493">Microtubule</keyword>
<dbReference type="InterPro" id="IPR027640">
    <property type="entry name" value="Kinesin-like_fam"/>
</dbReference>
<evidence type="ECO:0000256" key="9">
    <source>
        <dbReference type="PROSITE-ProRule" id="PRU00283"/>
    </source>
</evidence>
<feature type="domain" description="Kinesin motor" evidence="14">
    <location>
        <begin position="60"/>
        <end position="390"/>
    </location>
</feature>
<evidence type="ECO:0000256" key="1">
    <source>
        <dbReference type="ARBA" id="ARBA00004245"/>
    </source>
</evidence>
<organism evidence="15 16">
    <name type="scientific">Thecamonas trahens ATCC 50062</name>
    <dbReference type="NCBI Taxonomy" id="461836"/>
    <lineage>
        <taxon>Eukaryota</taxon>
        <taxon>Apusozoa</taxon>
        <taxon>Apusomonadida</taxon>
        <taxon>Apusomonadidae</taxon>
        <taxon>Thecamonas</taxon>
    </lineage>
</organism>
<feature type="compositionally biased region" description="Basic and acidic residues" evidence="12">
    <location>
        <begin position="25"/>
        <end position="45"/>
    </location>
</feature>
<dbReference type="OrthoDB" id="3176171at2759"/>
<keyword evidence="7 9" id="KW-0505">Motor protein</keyword>
<keyword evidence="6 11" id="KW-0175">Coiled coil</keyword>
<dbReference type="Pfam" id="PF00225">
    <property type="entry name" value="Kinesin"/>
    <property type="match status" value="1"/>
</dbReference>
<proteinExistence type="inferred from homology"/>
<dbReference type="FunFam" id="3.40.850.10:FF:000029">
    <property type="entry name" value="Kinesin-like protein KIF17"/>
    <property type="match status" value="1"/>
</dbReference>
<reference evidence="15 16" key="1">
    <citation type="submission" date="2010-05" db="EMBL/GenBank/DDBJ databases">
        <title>The Genome Sequence of Thecamonas trahens ATCC 50062.</title>
        <authorList>
            <consortium name="The Broad Institute Genome Sequencing Platform"/>
            <person name="Russ C."/>
            <person name="Cuomo C."/>
            <person name="Shea T."/>
            <person name="Young S.K."/>
            <person name="Zeng Q."/>
            <person name="Koehrsen M."/>
            <person name="Haas B."/>
            <person name="Borodovsky M."/>
            <person name="Guigo R."/>
            <person name="Alvarado L."/>
            <person name="Berlin A."/>
            <person name="Bochicchio J."/>
            <person name="Borenstein D."/>
            <person name="Chapman S."/>
            <person name="Chen Z."/>
            <person name="Freedman E."/>
            <person name="Gellesch M."/>
            <person name="Goldberg J."/>
            <person name="Griggs A."/>
            <person name="Gujja S."/>
            <person name="Heilman E."/>
            <person name="Heiman D."/>
            <person name="Hepburn T."/>
            <person name="Howarth C."/>
            <person name="Jen D."/>
            <person name="Larson L."/>
            <person name="Mehta T."/>
            <person name="Park D."/>
            <person name="Pearson M."/>
            <person name="Roberts A."/>
            <person name="Saif S."/>
            <person name="Shenoy N."/>
            <person name="Sisk P."/>
            <person name="Stolte C."/>
            <person name="Sykes S."/>
            <person name="Thomson T."/>
            <person name="Walk T."/>
            <person name="White J."/>
            <person name="Yandava C."/>
            <person name="Burger G."/>
            <person name="Gray M.W."/>
            <person name="Holland P.W.H."/>
            <person name="King N."/>
            <person name="Lang F.B.F."/>
            <person name="Roger A.J."/>
            <person name="Ruiz-Trillo I."/>
            <person name="Lander E."/>
            <person name="Nusbaum C."/>
        </authorList>
    </citation>
    <scope>NUCLEOTIDE SEQUENCE [LARGE SCALE GENOMIC DNA]</scope>
    <source>
        <strain evidence="15 16">ATCC 50062</strain>
    </source>
</reference>
<keyword evidence="16" id="KW-1185">Reference proteome</keyword>
<dbReference type="STRING" id="461836.A0A0L0DI06"/>
<evidence type="ECO:0000256" key="3">
    <source>
        <dbReference type="ARBA" id="ARBA00022701"/>
    </source>
</evidence>
<dbReference type="EMBL" id="GL349471">
    <property type="protein sequence ID" value="KNC51999.1"/>
    <property type="molecule type" value="Genomic_DNA"/>
</dbReference>
<evidence type="ECO:0000256" key="8">
    <source>
        <dbReference type="ARBA" id="ARBA00023212"/>
    </source>
</evidence>
<dbReference type="InterPro" id="IPR001752">
    <property type="entry name" value="Kinesin_motor_dom"/>
</dbReference>
<dbReference type="InterPro" id="IPR027417">
    <property type="entry name" value="P-loop_NTPase"/>
</dbReference>
<dbReference type="Gene3D" id="3.40.850.10">
    <property type="entry name" value="Kinesin motor domain"/>
    <property type="match status" value="1"/>
</dbReference>
<feature type="chain" id="PRO_5005537529" description="Kinesin-like protein" evidence="13">
    <location>
        <begin position="18"/>
        <end position="742"/>
    </location>
</feature>
<keyword evidence="4 9" id="KW-0547">Nucleotide-binding</keyword>
<comment type="subcellular location">
    <subcellularLocation>
        <location evidence="1">Cytoplasm</location>
        <location evidence="1">Cytoskeleton</location>
    </subcellularLocation>
</comment>
<dbReference type="RefSeq" id="XP_013755583.1">
    <property type="nucleotide sequence ID" value="XM_013900129.1"/>
</dbReference>
<dbReference type="PROSITE" id="PS00411">
    <property type="entry name" value="KINESIN_MOTOR_1"/>
    <property type="match status" value="1"/>
</dbReference>
<dbReference type="PROSITE" id="PS50067">
    <property type="entry name" value="KINESIN_MOTOR_2"/>
    <property type="match status" value="1"/>
</dbReference>
<dbReference type="InterPro" id="IPR019821">
    <property type="entry name" value="Kinesin_motor_CS"/>
</dbReference>
<evidence type="ECO:0000256" key="5">
    <source>
        <dbReference type="ARBA" id="ARBA00022840"/>
    </source>
</evidence>
<dbReference type="GO" id="GO:0005524">
    <property type="term" value="F:ATP binding"/>
    <property type="evidence" value="ECO:0007669"/>
    <property type="project" value="UniProtKB-UniRule"/>
</dbReference>
<evidence type="ECO:0000256" key="12">
    <source>
        <dbReference type="SAM" id="MobiDB-lite"/>
    </source>
</evidence>
<dbReference type="InterPro" id="IPR036961">
    <property type="entry name" value="Kinesin_motor_dom_sf"/>
</dbReference>
<protein>
    <recommendedName>
        <fullName evidence="10">Kinesin-like protein</fullName>
    </recommendedName>
</protein>
<dbReference type="GO" id="GO:0007018">
    <property type="term" value="P:microtubule-based movement"/>
    <property type="evidence" value="ECO:0007669"/>
    <property type="project" value="InterPro"/>
</dbReference>
<evidence type="ECO:0000256" key="2">
    <source>
        <dbReference type="ARBA" id="ARBA00022490"/>
    </source>
</evidence>
<dbReference type="GO" id="GO:0003777">
    <property type="term" value="F:microtubule motor activity"/>
    <property type="evidence" value="ECO:0007669"/>
    <property type="project" value="InterPro"/>
</dbReference>
<dbReference type="eggNOG" id="KOG4280">
    <property type="taxonomic scope" value="Eukaryota"/>
</dbReference>
<dbReference type="GO" id="GO:0005874">
    <property type="term" value="C:microtubule"/>
    <property type="evidence" value="ECO:0007669"/>
    <property type="project" value="UniProtKB-KW"/>
</dbReference>
<dbReference type="AlphaFoldDB" id="A0A0L0DI06"/>
<dbReference type="PANTHER" id="PTHR47969:SF21">
    <property type="entry name" value="KINESIN-LIKE PROTEIN"/>
    <property type="match status" value="1"/>
</dbReference>
<name>A0A0L0DI06_THETB</name>
<evidence type="ECO:0000256" key="4">
    <source>
        <dbReference type="ARBA" id="ARBA00022741"/>
    </source>
</evidence>
<keyword evidence="5 9" id="KW-0067">ATP-binding</keyword>
<dbReference type="SUPFAM" id="SSF52540">
    <property type="entry name" value="P-loop containing nucleoside triphosphate hydrolases"/>
    <property type="match status" value="1"/>
</dbReference>
<dbReference type="PANTHER" id="PTHR47969">
    <property type="entry name" value="CHROMOSOME-ASSOCIATED KINESIN KIF4A-RELATED"/>
    <property type="match status" value="1"/>
</dbReference>
<evidence type="ECO:0000256" key="11">
    <source>
        <dbReference type="SAM" id="Coils"/>
    </source>
</evidence>
<dbReference type="OMA" id="DMIRVMK"/>
<keyword evidence="2" id="KW-0963">Cytoplasm</keyword>
<dbReference type="PRINTS" id="PR00380">
    <property type="entry name" value="KINESINHEAVY"/>
</dbReference>